<keyword evidence="11" id="KW-1185">Reference proteome</keyword>
<evidence type="ECO:0000256" key="4">
    <source>
        <dbReference type="ARBA" id="ARBA00022801"/>
    </source>
</evidence>
<dbReference type="CDD" id="cd00190">
    <property type="entry name" value="Tryp_SPc"/>
    <property type="match status" value="1"/>
</dbReference>
<evidence type="ECO:0000256" key="3">
    <source>
        <dbReference type="ARBA" id="ARBA00022670"/>
    </source>
</evidence>
<evidence type="ECO:0000256" key="8">
    <source>
        <dbReference type="SAM" id="MobiDB-lite"/>
    </source>
</evidence>
<dbReference type="InterPro" id="IPR043504">
    <property type="entry name" value="Peptidase_S1_PA_chymotrypsin"/>
</dbReference>
<keyword evidence="4 7" id="KW-0378">Hydrolase</keyword>
<dbReference type="AlphaFoldDB" id="A0A7R9MHU2"/>
<dbReference type="InterPro" id="IPR009003">
    <property type="entry name" value="Peptidase_S1_PA"/>
</dbReference>
<evidence type="ECO:0000313" key="10">
    <source>
        <dbReference type="EMBL" id="CAD7659507.1"/>
    </source>
</evidence>
<dbReference type="PROSITE" id="PS00134">
    <property type="entry name" value="TRYPSIN_HIS"/>
    <property type="match status" value="1"/>
</dbReference>
<keyword evidence="6" id="KW-1015">Disulfide bond</keyword>
<evidence type="ECO:0000256" key="7">
    <source>
        <dbReference type="RuleBase" id="RU363034"/>
    </source>
</evidence>
<accession>A0A7R9MHU2</accession>
<dbReference type="InterPro" id="IPR018114">
    <property type="entry name" value="TRYPSIN_HIS"/>
</dbReference>
<feature type="compositionally biased region" description="Low complexity" evidence="8">
    <location>
        <begin position="60"/>
        <end position="72"/>
    </location>
</feature>
<evidence type="ECO:0000256" key="1">
    <source>
        <dbReference type="ARBA" id="ARBA00004613"/>
    </source>
</evidence>
<dbReference type="SUPFAM" id="SSF50494">
    <property type="entry name" value="Trypsin-like serine proteases"/>
    <property type="match status" value="1"/>
</dbReference>
<dbReference type="EMBL" id="OC932392">
    <property type="protein sequence ID" value="CAD7659507.1"/>
    <property type="molecule type" value="Genomic_DNA"/>
</dbReference>
<dbReference type="GO" id="GO:0006508">
    <property type="term" value="P:proteolysis"/>
    <property type="evidence" value="ECO:0007669"/>
    <property type="project" value="UniProtKB-KW"/>
</dbReference>
<dbReference type="PANTHER" id="PTHR24252:SF7">
    <property type="entry name" value="HYALIN"/>
    <property type="match status" value="1"/>
</dbReference>
<dbReference type="OrthoDB" id="6348928at2759"/>
<evidence type="ECO:0000259" key="9">
    <source>
        <dbReference type="PROSITE" id="PS50240"/>
    </source>
</evidence>
<dbReference type="PROSITE" id="PS00135">
    <property type="entry name" value="TRYPSIN_SER"/>
    <property type="match status" value="1"/>
</dbReference>
<proteinExistence type="predicted"/>
<feature type="region of interest" description="Disordered" evidence="8">
    <location>
        <begin position="60"/>
        <end position="81"/>
    </location>
</feature>
<dbReference type="InterPro" id="IPR001314">
    <property type="entry name" value="Peptidase_S1A"/>
</dbReference>
<dbReference type="Pfam" id="PF00089">
    <property type="entry name" value="Trypsin"/>
    <property type="match status" value="1"/>
</dbReference>
<dbReference type="Proteomes" id="UP000728032">
    <property type="component" value="Unassembled WGS sequence"/>
</dbReference>
<evidence type="ECO:0000256" key="6">
    <source>
        <dbReference type="ARBA" id="ARBA00023157"/>
    </source>
</evidence>
<dbReference type="InterPro" id="IPR033116">
    <property type="entry name" value="TRYPSIN_SER"/>
</dbReference>
<dbReference type="EMBL" id="CAJPVJ010017567">
    <property type="protein sequence ID" value="CAG2176669.1"/>
    <property type="molecule type" value="Genomic_DNA"/>
</dbReference>
<keyword evidence="3 7" id="KW-0645">Protease</keyword>
<dbReference type="GO" id="GO:0005576">
    <property type="term" value="C:extracellular region"/>
    <property type="evidence" value="ECO:0007669"/>
    <property type="project" value="UniProtKB-SubCell"/>
</dbReference>
<gene>
    <name evidence="10" type="ORF">ONB1V03_LOCUS16102</name>
</gene>
<dbReference type="GO" id="GO:0004252">
    <property type="term" value="F:serine-type endopeptidase activity"/>
    <property type="evidence" value="ECO:0007669"/>
    <property type="project" value="InterPro"/>
</dbReference>
<protein>
    <recommendedName>
        <fullName evidence="9">Peptidase S1 domain-containing protein</fullName>
    </recommendedName>
</protein>
<dbReference type="FunFam" id="2.40.10.10:FF:000015">
    <property type="entry name" value="Atrial natriuretic peptide-converting enzyme"/>
    <property type="match status" value="1"/>
</dbReference>
<sequence length="329" mass="35130">PLPPNITNITVELILNTTGTLNATSSPVLSDIANTSTSYSSNLTTLPDIIVTSKPINTTTTTKPDDITTISPNGTSTTENTTDLWESKPLEEICGIPGIKTRIIGGRKAKPNRYPWMVGIKRPSGTSTFCGGALIHPQYVLTAAHCLKSGFWTNKPEDIKITVGAHDLTKTESSARDHEVEAIRIHENYTGTANGHDIAVIKLKTRVKLGPRVLPICLPPENSTDYVGEEAMLAGWGRTAEGGEGSPVLMEVPVLVWNNSACDESLTEHKIMSSMLCAGDRAGGKDSCQGDSGGPLMVNSQNEDRWVLIGVVSWGVGCGRPNSPGINTR</sequence>
<dbReference type="InterPro" id="IPR001254">
    <property type="entry name" value="Trypsin_dom"/>
</dbReference>
<feature type="non-terminal residue" evidence="10">
    <location>
        <position position="329"/>
    </location>
</feature>
<evidence type="ECO:0000256" key="2">
    <source>
        <dbReference type="ARBA" id="ARBA00022525"/>
    </source>
</evidence>
<evidence type="ECO:0000256" key="5">
    <source>
        <dbReference type="ARBA" id="ARBA00022825"/>
    </source>
</evidence>
<reference evidence="10" key="1">
    <citation type="submission" date="2020-11" db="EMBL/GenBank/DDBJ databases">
        <authorList>
            <person name="Tran Van P."/>
        </authorList>
    </citation>
    <scope>NUCLEOTIDE SEQUENCE</scope>
</reference>
<dbReference type="SMART" id="SM00020">
    <property type="entry name" value="Tryp_SPc"/>
    <property type="match status" value="1"/>
</dbReference>
<name>A0A7R9MHU2_9ACAR</name>
<dbReference type="PANTHER" id="PTHR24252">
    <property type="entry name" value="ACROSIN-RELATED"/>
    <property type="match status" value="1"/>
</dbReference>
<dbReference type="Gene3D" id="2.40.10.10">
    <property type="entry name" value="Trypsin-like serine proteases"/>
    <property type="match status" value="1"/>
</dbReference>
<organism evidence="10">
    <name type="scientific">Oppiella nova</name>
    <dbReference type="NCBI Taxonomy" id="334625"/>
    <lineage>
        <taxon>Eukaryota</taxon>
        <taxon>Metazoa</taxon>
        <taxon>Ecdysozoa</taxon>
        <taxon>Arthropoda</taxon>
        <taxon>Chelicerata</taxon>
        <taxon>Arachnida</taxon>
        <taxon>Acari</taxon>
        <taxon>Acariformes</taxon>
        <taxon>Sarcoptiformes</taxon>
        <taxon>Oribatida</taxon>
        <taxon>Brachypylina</taxon>
        <taxon>Oppioidea</taxon>
        <taxon>Oppiidae</taxon>
        <taxon>Oppiella</taxon>
    </lineage>
</organism>
<feature type="non-terminal residue" evidence="10">
    <location>
        <position position="1"/>
    </location>
</feature>
<keyword evidence="5 7" id="KW-0720">Serine protease</keyword>
<comment type="subcellular location">
    <subcellularLocation>
        <location evidence="1">Secreted</location>
    </subcellularLocation>
</comment>
<dbReference type="PRINTS" id="PR00722">
    <property type="entry name" value="CHYMOTRYPSIN"/>
</dbReference>
<keyword evidence="2" id="KW-0964">Secreted</keyword>
<evidence type="ECO:0000313" key="11">
    <source>
        <dbReference type="Proteomes" id="UP000728032"/>
    </source>
</evidence>
<feature type="domain" description="Peptidase S1" evidence="9">
    <location>
        <begin position="103"/>
        <end position="329"/>
    </location>
</feature>
<dbReference type="PROSITE" id="PS50240">
    <property type="entry name" value="TRYPSIN_DOM"/>
    <property type="match status" value="1"/>
</dbReference>